<protein>
    <recommendedName>
        <fullName evidence="1">RNase H type-1 domain-containing protein</fullName>
    </recommendedName>
</protein>
<dbReference type="SUPFAM" id="SSF53098">
    <property type="entry name" value="Ribonuclease H-like"/>
    <property type="match status" value="1"/>
</dbReference>
<evidence type="ECO:0000313" key="2">
    <source>
        <dbReference type="EMBL" id="OVA15434.1"/>
    </source>
</evidence>
<dbReference type="OrthoDB" id="1752183at2759"/>
<feature type="domain" description="RNase H type-1" evidence="1">
    <location>
        <begin position="34"/>
        <end position="92"/>
    </location>
</feature>
<dbReference type="InterPro" id="IPR044730">
    <property type="entry name" value="RNase_H-like_dom_plant"/>
</dbReference>
<dbReference type="CDD" id="cd06222">
    <property type="entry name" value="RNase_H_like"/>
    <property type="match status" value="1"/>
</dbReference>
<reference evidence="2 3" key="1">
    <citation type="journal article" date="2017" name="Mol. Plant">
        <title>The Genome of Medicinal Plant Macleaya cordata Provides New Insights into Benzylisoquinoline Alkaloids Metabolism.</title>
        <authorList>
            <person name="Liu X."/>
            <person name="Liu Y."/>
            <person name="Huang P."/>
            <person name="Ma Y."/>
            <person name="Qing Z."/>
            <person name="Tang Q."/>
            <person name="Cao H."/>
            <person name="Cheng P."/>
            <person name="Zheng Y."/>
            <person name="Yuan Z."/>
            <person name="Zhou Y."/>
            <person name="Liu J."/>
            <person name="Tang Z."/>
            <person name="Zhuo Y."/>
            <person name="Zhang Y."/>
            <person name="Yu L."/>
            <person name="Huang J."/>
            <person name="Yang P."/>
            <person name="Peng Q."/>
            <person name="Zhang J."/>
            <person name="Jiang W."/>
            <person name="Zhang Z."/>
            <person name="Lin K."/>
            <person name="Ro D.K."/>
            <person name="Chen X."/>
            <person name="Xiong X."/>
            <person name="Shang Y."/>
            <person name="Huang S."/>
            <person name="Zeng J."/>
        </authorList>
    </citation>
    <scope>NUCLEOTIDE SEQUENCE [LARGE SCALE GENOMIC DNA]</scope>
    <source>
        <strain evidence="3">cv. BLH2017</strain>
        <tissue evidence="2">Root</tissue>
    </source>
</reference>
<dbReference type="GO" id="GO:0004523">
    <property type="term" value="F:RNA-DNA hybrid ribonuclease activity"/>
    <property type="evidence" value="ECO:0007669"/>
    <property type="project" value="InterPro"/>
</dbReference>
<gene>
    <name evidence="2" type="ORF">BVC80_1229g3</name>
</gene>
<comment type="caution">
    <text evidence="2">The sequence shown here is derived from an EMBL/GenBank/DDBJ whole genome shotgun (WGS) entry which is preliminary data.</text>
</comment>
<dbReference type="InterPro" id="IPR036397">
    <property type="entry name" value="RNaseH_sf"/>
</dbReference>
<dbReference type="AlphaFoldDB" id="A0A200QY90"/>
<name>A0A200QY90_MACCD</name>
<sequence length="92" mass="9812">MGPTWLYHFSVLRVRNNRLIKPQRVTECTWTPPAMGQIKISCDGASIGNPGRAGIGIVGRDHAEAFWGGIAAGLGVCSNYCAEITAIIVGLE</sequence>
<proteinExistence type="predicted"/>
<accession>A0A200QY90</accession>
<dbReference type="GO" id="GO:0003676">
    <property type="term" value="F:nucleic acid binding"/>
    <property type="evidence" value="ECO:0007669"/>
    <property type="project" value="InterPro"/>
</dbReference>
<dbReference type="PANTHER" id="PTHR47723:SF19">
    <property type="entry name" value="POLYNUCLEOTIDYL TRANSFERASE, RIBONUCLEASE H-LIKE SUPERFAMILY PROTEIN"/>
    <property type="match status" value="1"/>
</dbReference>
<keyword evidence="3" id="KW-1185">Reference proteome</keyword>
<dbReference type="InterPro" id="IPR012337">
    <property type="entry name" value="RNaseH-like_sf"/>
</dbReference>
<dbReference type="Proteomes" id="UP000195402">
    <property type="component" value="Unassembled WGS sequence"/>
</dbReference>
<organism evidence="2 3">
    <name type="scientific">Macleaya cordata</name>
    <name type="common">Five-seeded plume-poppy</name>
    <name type="synonym">Bocconia cordata</name>
    <dbReference type="NCBI Taxonomy" id="56857"/>
    <lineage>
        <taxon>Eukaryota</taxon>
        <taxon>Viridiplantae</taxon>
        <taxon>Streptophyta</taxon>
        <taxon>Embryophyta</taxon>
        <taxon>Tracheophyta</taxon>
        <taxon>Spermatophyta</taxon>
        <taxon>Magnoliopsida</taxon>
        <taxon>Ranunculales</taxon>
        <taxon>Papaveraceae</taxon>
        <taxon>Papaveroideae</taxon>
        <taxon>Macleaya</taxon>
    </lineage>
</organism>
<dbReference type="InterPro" id="IPR002156">
    <property type="entry name" value="RNaseH_domain"/>
</dbReference>
<dbReference type="Gene3D" id="3.30.420.10">
    <property type="entry name" value="Ribonuclease H-like superfamily/Ribonuclease H"/>
    <property type="match status" value="1"/>
</dbReference>
<dbReference type="PROSITE" id="PS50879">
    <property type="entry name" value="RNASE_H_1"/>
    <property type="match status" value="1"/>
</dbReference>
<dbReference type="EMBL" id="MVGT01000759">
    <property type="protein sequence ID" value="OVA15434.1"/>
    <property type="molecule type" value="Genomic_DNA"/>
</dbReference>
<dbReference type="InParanoid" id="A0A200QY90"/>
<dbReference type="InterPro" id="IPR053151">
    <property type="entry name" value="RNase_H-like"/>
</dbReference>
<evidence type="ECO:0000259" key="1">
    <source>
        <dbReference type="PROSITE" id="PS50879"/>
    </source>
</evidence>
<evidence type="ECO:0000313" key="3">
    <source>
        <dbReference type="Proteomes" id="UP000195402"/>
    </source>
</evidence>
<dbReference type="PANTHER" id="PTHR47723">
    <property type="entry name" value="OS05G0353850 PROTEIN"/>
    <property type="match status" value="1"/>
</dbReference>